<dbReference type="InterPro" id="IPR008991">
    <property type="entry name" value="Translation_prot_SH3-like_sf"/>
</dbReference>
<dbReference type="GO" id="GO:0002181">
    <property type="term" value="P:cytoplasmic translation"/>
    <property type="evidence" value="ECO:0007669"/>
    <property type="project" value="TreeGrafter"/>
</dbReference>
<dbReference type="GO" id="GO:0016740">
    <property type="term" value="F:transferase activity"/>
    <property type="evidence" value="ECO:0007669"/>
    <property type="project" value="InterPro"/>
</dbReference>
<evidence type="ECO:0000313" key="9">
    <source>
        <dbReference type="Proteomes" id="UP000178615"/>
    </source>
</evidence>
<gene>
    <name evidence="8" type="ORF">A2V49_00020</name>
</gene>
<dbReference type="Pfam" id="PF03947">
    <property type="entry name" value="Ribosomal_L2_C"/>
    <property type="match status" value="1"/>
</dbReference>
<evidence type="ECO:0000259" key="7">
    <source>
        <dbReference type="SMART" id="SM01383"/>
    </source>
</evidence>
<dbReference type="PANTHER" id="PTHR13691">
    <property type="entry name" value="RIBOSOMAL PROTEIN L2"/>
    <property type="match status" value="1"/>
</dbReference>
<evidence type="ECO:0000256" key="2">
    <source>
        <dbReference type="ARBA" id="ARBA00022980"/>
    </source>
</evidence>
<dbReference type="InterPro" id="IPR014726">
    <property type="entry name" value="Ribosomal_uL2_dom3"/>
</dbReference>
<accession>A0A1F4UJX2</accession>
<dbReference type="SUPFAM" id="SSF50249">
    <property type="entry name" value="Nucleic acid-binding proteins"/>
    <property type="match status" value="1"/>
</dbReference>
<dbReference type="GO" id="GO:0003723">
    <property type="term" value="F:RNA binding"/>
    <property type="evidence" value="ECO:0007669"/>
    <property type="project" value="InterPro"/>
</dbReference>
<evidence type="ECO:0000259" key="6">
    <source>
        <dbReference type="SMART" id="SM01382"/>
    </source>
</evidence>
<dbReference type="PANTHER" id="PTHR13691:SF5">
    <property type="entry name" value="LARGE RIBOSOMAL SUBUNIT PROTEIN UL2M"/>
    <property type="match status" value="1"/>
</dbReference>
<dbReference type="InterPro" id="IPR005880">
    <property type="entry name" value="Ribosomal_uL2_bac/org-type"/>
</dbReference>
<keyword evidence="2 8" id="KW-0689">Ribosomal protein</keyword>
<dbReference type="SUPFAM" id="SSF50104">
    <property type="entry name" value="Translation proteins SH3-like domain"/>
    <property type="match status" value="1"/>
</dbReference>
<dbReference type="InterPro" id="IPR022669">
    <property type="entry name" value="Ribosomal_uL2_C"/>
</dbReference>
<comment type="caution">
    <text evidence="8">The sequence shown here is derived from an EMBL/GenBank/DDBJ whole genome shotgun (WGS) entry which is preliminary data.</text>
</comment>
<dbReference type="Gene3D" id="2.30.30.30">
    <property type="match status" value="1"/>
</dbReference>
<dbReference type="InterPro" id="IPR014722">
    <property type="entry name" value="Rib_uL2_dom2"/>
</dbReference>
<dbReference type="FunFam" id="2.30.30.30:FF:000001">
    <property type="entry name" value="50S ribosomal protein L2"/>
    <property type="match status" value="1"/>
</dbReference>
<comment type="similarity">
    <text evidence="1">Belongs to the universal ribosomal protein uL2 family.</text>
</comment>
<dbReference type="GO" id="GO:0003735">
    <property type="term" value="F:structural constituent of ribosome"/>
    <property type="evidence" value="ECO:0007669"/>
    <property type="project" value="InterPro"/>
</dbReference>
<dbReference type="InterPro" id="IPR022666">
    <property type="entry name" value="Ribosomal_uL2_RNA-bd_dom"/>
</dbReference>
<sequence>MIKSYKPTSAGIRFRKTLVKDISKVKPEKSLLKPLKGSAGRNKGKVSVRHKQRGAKKYYRFIDFKRNKQNILGKVATLEHDPNRNCNIALIHYIDGEKRYILVPQGLKIGDQVLSAQDATLEVGNCLPLSRIPLGTKIHNIEINPQGGGHLVRGAGTSATLMAKEGNYVNIRLPSGEVKKFLDRCSATIGELSNPDFRNARAGKAGIKRHLGSRPEVRGVVMGVHRHPHGGSYSTTGIGMPSPKTPWGKKARGVKTRKRAYTNKFVVTKRLKRR</sequence>
<organism evidence="8 9">
    <name type="scientific">candidate division WWE3 bacterium RBG_19FT_COMBO_34_6</name>
    <dbReference type="NCBI Taxonomy" id="1802612"/>
    <lineage>
        <taxon>Bacteria</taxon>
        <taxon>Katanobacteria</taxon>
    </lineage>
</organism>
<dbReference type="SMART" id="SM01382">
    <property type="entry name" value="Ribosomal_L2_C"/>
    <property type="match status" value="1"/>
</dbReference>
<proteinExistence type="inferred from homology"/>
<dbReference type="GO" id="GO:0015934">
    <property type="term" value="C:large ribosomal subunit"/>
    <property type="evidence" value="ECO:0007669"/>
    <property type="project" value="InterPro"/>
</dbReference>
<dbReference type="AlphaFoldDB" id="A0A1F4UJX2"/>
<dbReference type="Gene3D" id="4.10.950.10">
    <property type="entry name" value="Ribosomal protein L2, domain 3"/>
    <property type="match status" value="1"/>
</dbReference>
<dbReference type="Pfam" id="PF00181">
    <property type="entry name" value="Ribosomal_L2_N"/>
    <property type="match status" value="1"/>
</dbReference>
<evidence type="ECO:0000256" key="4">
    <source>
        <dbReference type="ARBA" id="ARBA00035459"/>
    </source>
</evidence>
<feature type="domain" description="Large ribosomal subunit protein uL2 C-terminal" evidence="6">
    <location>
        <begin position="121"/>
        <end position="250"/>
    </location>
</feature>
<dbReference type="Proteomes" id="UP000178615">
    <property type="component" value="Unassembled WGS sequence"/>
</dbReference>
<dbReference type="SMART" id="SM01383">
    <property type="entry name" value="Ribosomal_L2"/>
    <property type="match status" value="1"/>
</dbReference>
<evidence type="ECO:0000256" key="3">
    <source>
        <dbReference type="ARBA" id="ARBA00023274"/>
    </source>
</evidence>
<protein>
    <recommendedName>
        <fullName evidence="4">50S ribosomal protein L2</fullName>
    </recommendedName>
</protein>
<dbReference type="Gene3D" id="2.40.50.140">
    <property type="entry name" value="Nucleic acid-binding proteins"/>
    <property type="match status" value="1"/>
</dbReference>
<dbReference type="NCBIfam" id="TIGR01171">
    <property type="entry name" value="rplB_bact"/>
    <property type="match status" value="1"/>
</dbReference>
<keyword evidence="3" id="KW-0687">Ribonucleoprotein</keyword>
<name>A0A1F4UJX2_UNCKA</name>
<evidence type="ECO:0000256" key="5">
    <source>
        <dbReference type="SAM" id="MobiDB-lite"/>
    </source>
</evidence>
<dbReference type="InterPro" id="IPR002171">
    <property type="entry name" value="Ribosomal_uL2"/>
</dbReference>
<feature type="domain" description="Large ribosomal subunit protein uL2 RNA-binding" evidence="7">
    <location>
        <begin position="40"/>
        <end position="115"/>
    </location>
</feature>
<evidence type="ECO:0000256" key="1">
    <source>
        <dbReference type="ARBA" id="ARBA00005636"/>
    </source>
</evidence>
<reference evidence="8 9" key="1">
    <citation type="journal article" date="2016" name="Nat. Commun.">
        <title>Thousands of microbial genomes shed light on interconnected biogeochemical processes in an aquifer system.</title>
        <authorList>
            <person name="Anantharaman K."/>
            <person name="Brown C.T."/>
            <person name="Hug L.A."/>
            <person name="Sharon I."/>
            <person name="Castelle C.J."/>
            <person name="Probst A.J."/>
            <person name="Thomas B.C."/>
            <person name="Singh A."/>
            <person name="Wilkins M.J."/>
            <person name="Karaoz U."/>
            <person name="Brodie E.L."/>
            <person name="Williams K.H."/>
            <person name="Hubbard S.S."/>
            <person name="Banfield J.F."/>
        </authorList>
    </citation>
    <scope>NUCLEOTIDE SEQUENCE [LARGE SCALE GENOMIC DNA]</scope>
</reference>
<dbReference type="EMBL" id="MEUV01000046">
    <property type="protein sequence ID" value="OGC45162.1"/>
    <property type="molecule type" value="Genomic_DNA"/>
</dbReference>
<feature type="region of interest" description="Disordered" evidence="5">
    <location>
        <begin position="226"/>
        <end position="253"/>
    </location>
</feature>
<dbReference type="PIRSF" id="PIRSF002158">
    <property type="entry name" value="Ribosomal_L2"/>
    <property type="match status" value="1"/>
</dbReference>
<evidence type="ECO:0000313" key="8">
    <source>
        <dbReference type="EMBL" id="OGC45162.1"/>
    </source>
</evidence>
<dbReference type="InterPro" id="IPR012340">
    <property type="entry name" value="NA-bd_OB-fold"/>
</dbReference>